<dbReference type="EMBL" id="ML145381">
    <property type="protein sequence ID" value="TBU51144.1"/>
    <property type="molecule type" value="Genomic_DNA"/>
</dbReference>
<dbReference type="Proteomes" id="UP000292082">
    <property type="component" value="Unassembled WGS sequence"/>
</dbReference>
<gene>
    <name evidence="1" type="ORF">BD310DRAFT_835178</name>
</gene>
<name>A0A4Q9P995_9APHY</name>
<evidence type="ECO:0000313" key="2">
    <source>
        <dbReference type="Proteomes" id="UP000292082"/>
    </source>
</evidence>
<proteinExistence type="predicted"/>
<dbReference type="AlphaFoldDB" id="A0A4Q9P995"/>
<protein>
    <submittedName>
        <fullName evidence="1">Uncharacterized protein</fullName>
    </submittedName>
</protein>
<organism evidence="1 2">
    <name type="scientific">Dichomitus squalens</name>
    <dbReference type="NCBI Taxonomy" id="114155"/>
    <lineage>
        <taxon>Eukaryota</taxon>
        <taxon>Fungi</taxon>
        <taxon>Dikarya</taxon>
        <taxon>Basidiomycota</taxon>
        <taxon>Agaricomycotina</taxon>
        <taxon>Agaricomycetes</taxon>
        <taxon>Polyporales</taxon>
        <taxon>Polyporaceae</taxon>
        <taxon>Dichomitus</taxon>
    </lineage>
</organism>
<keyword evidence="2" id="KW-1185">Reference proteome</keyword>
<feature type="non-terminal residue" evidence="1">
    <location>
        <position position="1"/>
    </location>
</feature>
<accession>A0A4Q9P995</accession>
<reference evidence="1 2" key="1">
    <citation type="submission" date="2019-01" db="EMBL/GenBank/DDBJ databases">
        <title>Draft genome sequences of three monokaryotic isolates of the white-rot basidiomycete fungus Dichomitus squalens.</title>
        <authorList>
            <consortium name="DOE Joint Genome Institute"/>
            <person name="Lopez S.C."/>
            <person name="Andreopoulos B."/>
            <person name="Pangilinan J."/>
            <person name="Lipzen A."/>
            <person name="Riley R."/>
            <person name="Ahrendt S."/>
            <person name="Ng V."/>
            <person name="Barry K."/>
            <person name="Daum C."/>
            <person name="Grigoriev I.V."/>
            <person name="Hilden K.S."/>
            <person name="Makela M.R."/>
            <person name="de Vries R.P."/>
        </authorList>
    </citation>
    <scope>NUCLEOTIDE SEQUENCE [LARGE SCALE GENOMIC DNA]</scope>
    <source>
        <strain evidence="1 2">CBS 464.89</strain>
    </source>
</reference>
<evidence type="ECO:0000313" key="1">
    <source>
        <dbReference type="EMBL" id="TBU51144.1"/>
    </source>
</evidence>
<sequence length="118" mass="12957">HTSHLLVSDYGRSQPSRGLRFKSGCSGSQHELSMAKVHVCLGAHDPQVTWHEKTVTTPAFRCPLCTPPPSLVGSISEQSLIIIEVYIAVLIRNMCAQLDRIIISILSQISLNKSQHAL</sequence>